<feature type="repeat" description="WD" evidence="7">
    <location>
        <begin position="303"/>
        <end position="344"/>
    </location>
</feature>
<evidence type="ECO:0000256" key="3">
    <source>
        <dbReference type="ARBA" id="ARBA00022618"/>
    </source>
</evidence>
<reference evidence="10 12" key="1">
    <citation type="submission" date="2017-11" db="EMBL/GenBank/DDBJ databases">
        <title>De novo assembly and phasing of dikaryotic genomes from two isolates of Puccinia coronata f. sp. avenae, the causal agent of oat crown rust.</title>
        <authorList>
            <person name="Miller M.E."/>
            <person name="Zhang Y."/>
            <person name="Omidvar V."/>
            <person name="Sperschneider J."/>
            <person name="Schwessinger B."/>
            <person name="Raley C."/>
            <person name="Palmer J.M."/>
            <person name="Garnica D."/>
            <person name="Upadhyaya N."/>
            <person name="Rathjen J."/>
            <person name="Taylor J.M."/>
            <person name="Park R.F."/>
            <person name="Dodds P.N."/>
            <person name="Hirsch C.D."/>
            <person name="Kianian S.F."/>
            <person name="Figueroa M."/>
        </authorList>
    </citation>
    <scope>NUCLEOTIDE SEQUENCE [LARGE SCALE GENOMIC DNA]</scope>
    <source>
        <strain evidence="10">12NC29</strain>
    </source>
</reference>
<evidence type="ECO:0000256" key="8">
    <source>
        <dbReference type="SAM" id="MobiDB-lite"/>
    </source>
</evidence>
<keyword evidence="2 7" id="KW-0853">WD repeat</keyword>
<dbReference type="GO" id="GO:1905786">
    <property type="term" value="P:positive regulation of anaphase-promoting complex-dependent catabolic process"/>
    <property type="evidence" value="ECO:0007669"/>
    <property type="project" value="TreeGrafter"/>
</dbReference>
<evidence type="ECO:0000313" key="10">
    <source>
        <dbReference type="EMBL" id="PLW17806.1"/>
    </source>
</evidence>
<evidence type="ECO:0000256" key="7">
    <source>
        <dbReference type="PROSITE-ProRule" id="PRU00221"/>
    </source>
</evidence>
<proteinExistence type="inferred from homology"/>
<feature type="compositionally biased region" description="Polar residues" evidence="8">
    <location>
        <begin position="42"/>
        <end position="52"/>
    </location>
</feature>
<evidence type="ECO:0000256" key="2">
    <source>
        <dbReference type="ARBA" id="ARBA00022574"/>
    </source>
</evidence>
<feature type="domain" description="CDC20/Fizzy WD40" evidence="9">
    <location>
        <begin position="257"/>
        <end position="559"/>
    </location>
</feature>
<dbReference type="PANTHER" id="PTHR19918">
    <property type="entry name" value="CELL DIVISION CYCLE 20 CDC20 FIZZY -RELATED"/>
    <property type="match status" value="1"/>
</dbReference>
<evidence type="ECO:0000256" key="4">
    <source>
        <dbReference type="ARBA" id="ARBA00022737"/>
    </source>
</evidence>
<evidence type="ECO:0000259" key="9">
    <source>
        <dbReference type="Pfam" id="PF24807"/>
    </source>
</evidence>
<keyword evidence="5" id="KW-0498">Mitosis</keyword>
<dbReference type="PROSITE" id="PS00678">
    <property type="entry name" value="WD_REPEATS_1"/>
    <property type="match status" value="1"/>
</dbReference>
<dbReference type="InterPro" id="IPR056150">
    <property type="entry name" value="WD40_CDC20-Fz"/>
</dbReference>
<feature type="compositionally biased region" description="Low complexity" evidence="8">
    <location>
        <begin position="165"/>
        <end position="176"/>
    </location>
</feature>
<dbReference type="GO" id="GO:0051301">
    <property type="term" value="P:cell division"/>
    <property type="evidence" value="ECO:0007669"/>
    <property type="project" value="UniProtKB-KW"/>
</dbReference>
<feature type="compositionally biased region" description="Low complexity" evidence="8">
    <location>
        <begin position="60"/>
        <end position="94"/>
    </location>
</feature>
<dbReference type="InterPro" id="IPR033010">
    <property type="entry name" value="Cdc20/Fizzy"/>
</dbReference>
<dbReference type="InterPro" id="IPR036322">
    <property type="entry name" value="WD40_repeat_dom_sf"/>
</dbReference>
<dbReference type="SUPFAM" id="SSF50978">
    <property type="entry name" value="WD40 repeat-like"/>
    <property type="match status" value="1"/>
</dbReference>
<evidence type="ECO:0000256" key="1">
    <source>
        <dbReference type="ARBA" id="ARBA00006445"/>
    </source>
</evidence>
<dbReference type="STRING" id="200324.A0A2N5SX53"/>
<dbReference type="InterPro" id="IPR001680">
    <property type="entry name" value="WD40_rpt"/>
</dbReference>
<feature type="compositionally biased region" description="Low complexity" evidence="8">
    <location>
        <begin position="12"/>
        <end position="32"/>
    </location>
</feature>
<dbReference type="GO" id="GO:1990757">
    <property type="term" value="F:ubiquitin ligase activator activity"/>
    <property type="evidence" value="ECO:0007669"/>
    <property type="project" value="TreeGrafter"/>
</dbReference>
<feature type="compositionally biased region" description="Basic residues" evidence="8">
    <location>
        <begin position="1"/>
        <end position="10"/>
    </location>
</feature>
<keyword evidence="4" id="KW-0677">Repeat</keyword>
<feature type="region of interest" description="Disordered" evidence="8">
    <location>
        <begin position="204"/>
        <end position="252"/>
    </location>
</feature>
<sequence>MAPSPNKRHTISTSTSTSTTNTNTNTNTNTTTGVHPLLGNLSKLSLEQPGSSRKTKYSNPSPLKGSKSSGSLRTQLQPQQQQSQTQTQTQQTQQILASSLHKALSRPFSRDDFLGRDLVRKDWGGPSSSSSPSKKVTTRKKATSVDRYITRDVDSCQLDSHPRDSSSSGTNNGSAAVESSHAMELSSALGIDLNRRILSFAAEVPSSSRVSREQREEAMMGKEGRGKGSASAGNHHGLSSTTTNPRRQVSGIPERVLDAPGLIDDYYLNLTDWSVDNILAIALGESVYLWNAETGNVSQLCALQEEGCYVASVKFSSDGHYLALGTSEGAVHIYDIDEARLLRKMLGRVSRVSSLSWSGTILSAGALDGSIWNHDVQAARHKAAELLGHRAEVCGLAWKPHFDDPLTPSSPQGLLASGANDNLVNVWDARNTNEPRMTKNNHRAAVKAIAWCPWQANMLATGGGTSDKMVHFWNVNTSSRLQSLETRSQVTSIVFNPYAREFLTTHGLPDMHFSIHSFPGLQLVADVPKAHDTRILHSAISPDGCIVVTASSDENLKFWRVFENKRAKTPLNPVFGKAYPNPLSSKDTNQQDNNLFRASFELR</sequence>
<feature type="repeat" description="WD" evidence="7">
    <location>
        <begin position="528"/>
        <end position="569"/>
    </location>
</feature>
<feature type="compositionally biased region" description="Basic and acidic residues" evidence="8">
    <location>
        <begin position="148"/>
        <end position="164"/>
    </location>
</feature>
<dbReference type="Gene3D" id="2.130.10.10">
    <property type="entry name" value="YVTN repeat-like/Quinoprotein amine dehydrogenase"/>
    <property type="match status" value="1"/>
</dbReference>
<feature type="repeat" description="WD" evidence="7">
    <location>
        <begin position="386"/>
        <end position="437"/>
    </location>
</feature>
<keyword evidence="3" id="KW-0132">Cell division</keyword>
<evidence type="ECO:0000256" key="5">
    <source>
        <dbReference type="ARBA" id="ARBA00022776"/>
    </source>
</evidence>
<name>A0A2N5SX53_9BASI</name>
<feature type="region of interest" description="Disordered" evidence="8">
    <location>
        <begin position="1"/>
        <end position="94"/>
    </location>
</feature>
<dbReference type="InterPro" id="IPR015943">
    <property type="entry name" value="WD40/YVTN_repeat-like_dom_sf"/>
</dbReference>
<dbReference type="PROSITE" id="PS50082">
    <property type="entry name" value="WD_REPEATS_2"/>
    <property type="match status" value="3"/>
</dbReference>
<dbReference type="EMBL" id="PGCJ01000118">
    <property type="protein sequence ID" value="PLW46552.1"/>
    <property type="molecule type" value="Genomic_DNA"/>
</dbReference>
<dbReference type="EMBL" id="PGCJ01000843">
    <property type="protein sequence ID" value="PLW17806.1"/>
    <property type="molecule type" value="Genomic_DNA"/>
</dbReference>
<dbReference type="Proteomes" id="UP000235388">
    <property type="component" value="Unassembled WGS sequence"/>
</dbReference>
<feature type="compositionally biased region" description="Basic and acidic residues" evidence="8">
    <location>
        <begin position="210"/>
        <end position="226"/>
    </location>
</feature>
<dbReference type="Pfam" id="PF24807">
    <property type="entry name" value="WD40_CDC20-Fz"/>
    <property type="match status" value="1"/>
</dbReference>
<accession>A0A2N5SX53</accession>
<dbReference type="SMART" id="SM00320">
    <property type="entry name" value="WD40"/>
    <property type="match status" value="6"/>
</dbReference>
<comment type="caution">
    <text evidence="10">The sequence shown here is derived from an EMBL/GenBank/DDBJ whole genome shotgun (WGS) entry which is preliminary data.</text>
</comment>
<organism evidence="10 12">
    <name type="scientific">Puccinia coronata f. sp. avenae</name>
    <dbReference type="NCBI Taxonomy" id="200324"/>
    <lineage>
        <taxon>Eukaryota</taxon>
        <taxon>Fungi</taxon>
        <taxon>Dikarya</taxon>
        <taxon>Basidiomycota</taxon>
        <taxon>Pucciniomycotina</taxon>
        <taxon>Pucciniomycetes</taxon>
        <taxon>Pucciniales</taxon>
        <taxon>Pucciniaceae</taxon>
        <taxon>Puccinia</taxon>
    </lineage>
</organism>
<comment type="similarity">
    <text evidence="1">Belongs to the WD repeat CDC20/Fizzy family.</text>
</comment>
<feature type="region of interest" description="Disordered" evidence="8">
    <location>
        <begin position="118"/>
        <end position="179"/>
    </location>
</feature>
<dbReference type="InterPro" id="IPR019775">
    <property type="entry name" value="WD40_repeat_CS"/>
</dbReference>
<evidence type="ECO:0000256" key="6">
    <source>
        <dbReference type="ARBA" id="ARBA00023306"/>
    </source>
</evidence>
<keyword evidence="12" id="KW-1185">Reference proteome</keyword>
<evidence type="ECO:0000313" key="11">
    <source>
        <dbReference type="EMBL" id="PLW46552.1"/>
    </source>
</evidence>
<dbReference type="GO" id="GO:0010997">
    <property type="term" value="F:anaphase-promoting complex binding"/>
    <property type="evidence" value="ECO:0007669"/>
    <property type="project" value="InterPro"/>
</dbReference>
<protein>
    <recommendedName>
        <fullName evidence="9">CDC20/Fizzy WD40 domain-containing protein</fullName>
    </recommendedName>
</protein>
<gene>
    <name evidence="11" type="ORF">PCANC_08516</name>
    <name evidence="10" type="ORF">PCANC_11970</name>
</gene>
<keyword evidence="6" id="KW-0131">Cell cycle</keyword>
<dbReference type="AlphaFoldDB" id="A0A2N5SX53"/>
<feature type="compositionally biased region" description="Low complexity" evidence="8">
    <location>
        <begin position="124"/>
        <end position="135"/>
    </location>
</feature>
<dbReference type="PANTHER" id="PTHR19918:SF8">
    <property type="entry name" value="FI02843P"/>
    <property type="match status" value="1"/>
</dbReference>
<evidence type="ECO:0000313" key="12">
    <source>
        <dbReference type="Proteomes" id="UP000235388"/>
    </source>
</evidence>
<dbReference type="GO" id="GO:0031145">
    <property type="term" value="P:anaphase-promoting complex-dependent catabolic process"/>
    <property type="evidence" value="ECO:0007669"/>
    <property type="project" value="TreeGrafter"/>
</dbReference>
<dbReference type="OrthoDB" id="10263272at2759"/>
<dbReference type="GO" id="GO:0005680">
    <property type="term" value="C:anaphase-promoting complex"/>
    <property type="evidence" value="ECO:0007669"/>
    <property type="project" value="TreeGrafter"/>
</dbReference>
<feature type="compositionally biased region" description="Polar residues" evidence="8">
    <location>
        <begin position="237"/>
        <end position="247"/>
    </location>
</feature>
<dbReference type="PROSITE" id="PS50294">
    <property type="entry name" value="WD_REPEATS_REGION"/>
    <property type="match status" value="1"/>
</dbReference>